<dbReference type="Gene3D" id="2.30.29.30">
    <property type="entry name" value="Pleckstrin-homology domain (PH domain)/Phosphotyrosine-binding domain (PTB)"/>
    <property type="match status" value="1"/>
</dbReference>
<dbReference type="VEuPathDB" id="AmoebaDB:NAEGRDRAFT_74957"/>
<dbReference type="InterPro" id="IPR001331">
    <property type="entry name" value="GDS_CDC24_CS"/>
</dbReference>
<dbReference type="Gene3D" id="2.30.30.40">
    <property type="entry name" value="SH3 Domains"/>
    <property type="match status" value="1"/>
</dbReference>
<dbReference type="Gene3D" id="1.20.900.10">
    <property type="entry name" value="Dbl homology (DH) domain"/>
    <property type="match status" value="1"/>
</dbReference>
<evidence type="ECO:0000259" key="6">
    <source>
        <dbReference type="PROSITE" id="PS50010"/>
    </source>
</evidence>
<feature type="compositionally biased region" description="Polar residues" evidence="4">
    <location>
        <begin position="54"/>
        <end position="72"/>
    </location>
</feature>
<dbReference type="AlphaFoldDB" id="D2W0R9"/>
<evidence type="ECO:0000313" key="7">
    <source>
        <dbReference type="EMBL" id="EFC37339.1"/>
    </source>
</evidence>
<dbReference type="RefSeq" id="XP_002670083.1">
    <property type="nucleotide sequence ID" value="XM_002670037.1"/>
</dbReference>
<dbReference type="InterPro" id="IPR000219">
    <property type="entry name" value="DH_dom"/>
</dbReference>
<feature type="domain" description="DH" evidence="6">
    <location>
        <begin position="287"/>
        <end position="475"/>
    </location>
</feature>
<dbReference type="InterPro" id="IPR001452">
    <property type="entry name" value="SH3_domain"/>
</dbReference>
<dbReference type="InterPro" id="IPR011993">
    <property type="entry name" value="PH-like_dom_sf"/>
</dbReference>
<dbReference type="PROSITE" id="PS50002">
    <property type="entry name" value="SH3"/>
    <property type="match status" value="1"/>
</dbReference>
<dbReference type="SUPFAM" id="SSF48065">
    <property type="entry name" value="DBL homology domain (DH-domain)"/>
    <property type="match status" value="1"/>
</dbReference>
<name>D2W0R9_NAEGR</name>
<dbReference type="Pfam" id="PF00621">
    <property type="entry name" value="RhoGEF"/>
    <property type="match status" value="1"/>
</dbReference>
<dbReference type="CDD" id="cd00160">
    <property type="entry name" value="RhoGEF"/>
    <property type="match status" value="1"/>
</dbReference>
<dbReference type="InterPro" id="IPR035899">
    <property type="entry name" value="DBL_dom_sf"/>
</dbReference>
<dbReference type="SUPFAM" id="SSF50044">
    <property type="entry name" value="SH3-domain"/>
    <property type="match status" value="1"/>
</dbReference>
<feature type="domain" description="SH3" evidence="5">
    <location>
        <begin position="1"/>
        <end position="51"/>
    </location>
</feature>
<dbReference type="SUPFAM" id="SSF50729">
    <property type="entry name" value="PH domain-like"/>
    <property type="match status" value="1"/>
</dbReference>
<keyword evidence="8" id="KW-1185">Reference proteome</keyword>
<organism evidence="8">
    <name type="scientific">Naegleria gruberi</name>
    <name type="common">Amoeba</name>
    <dbReference type="NCBI Taxonomy" id="5762"/>
    <lineage>
        <taxon>Eukaryota</taxon>
        <taxon>Discoba</taxon>
        <taxon>Heterolobosea</taxon>
        <taxon>Tetramitia</taxon>
        <taxon>Eutetramitia</taxon>
        <taxon>Vahlkampfiidae</taxon>
        <taxon>Naegleria</taxon>
    </lineage>
</organism>
<evidence type="ECO:0000313" key="8">
    <source>
        <dbReference type="Proteomes" id="UP000006671"/>
    </source>
</evidence>
<dbReference type="InterPro" id="IPR036028">
    <property type="entry name" value="SH3-like_dom_sf"/>
</dbReference>
<sequence>MSVKAGDVVEVVKRYKDGWSWCYLKSRSTGTFPTDSPYGMIPTAYLTEIEDSPEATSSIEPTSTSQSFTDSSKNNNLELTTSFVISKNIHANAEPKQTHIFQDEDFNQVMTEQSDNLSVASYRTDCTDLSIGGERRSKKKELLSKIGSFFRKSKKNENSSVETPKTPRFIIKHESFKTSSSIITEEKIEKVEKIEKTKISNVINPTFPIDVLNDVKKKVITKTETTKRESISFNLFSRQKRSKRHNHHQATATDHMQFIAEKLKHLHRRKAMQHYLKTETRFKKAKKRLELIKETIDTERTYVNLLKAFIDIFYYPIVNDSGHGKGILKKEVYNTLFSNIEQIYKINNTLLHDWENEYNTNYPFVNIGKAFSQISPFLKAYTIYINNFDKAQEMFEKLREKDKRFKEYLTECYKNKLVKGTLLGGFLILPVQRIPRYKLLIQEMLKNTPPTHHEYEILQKCAKEIESIAAFVNDEKRNVEQNQTVFEVQNMVQKQYPQFVQPNRKFIKKGSMKIKITIHRIEEQLDNRRGATSSNHSSLNSTQDSNLSCLMTCREAKFDVYLFTDVLVLIEMEKNKSMILTDEKVHFVFLQFVDCRDFVRISQNGRSRNFIESPDSLLSNHNSKRSSLQWDDNIFKRIEHEDFSFVIEALFKGVKTEYSFMTSNLNEKKAWMKSIRDCLEGLSRGNISKGIEQDIYLIGKERISLNKIAKCKLEEHQSLEKGCLLKVSYLTQLEQHLNKKKQQLTKLQKEIEIYNLDRDQVMLEAKTLQEKKSKIREDLKFYYLSIQERDQTMMKLLNEDQSFKLIFDDVPTVDSETVYKM</sequence>
<gene>
    <name evidence="7" type="ORF">NAEGRDRAFT_74957</name>
</gene>
<keyword evidence="1 2" id="KW-0728">SH3 domain</keyword>
<evidence type="ECO:0000256" key="3">
    <source>
        <dbReference type="SAM" id="Coils"/>
    </source>
</evidence>
<protein>
    <submittedName>
        <fullName evidence="7">RhoGEF domain-containing protein</fullName>
    </submittedName>
</protein>
<feature type="coiled-coil region" evidence="3">
    <location>
        <begin position="730"/>
        <end position="778"/>
    </location>
</feature>
<evidence type="ECO:0000256" key="1">
    <source>
        <dbReference type="ARBA" id="ARBA00022443"/>
    </source>
</evidence>
<reference evidence="7 8" key="1">
    <citation type="journal article" date="2010" name="Cell">
        <title>The genome of Naegleria gruberi illuminates early eukaryotic versatility.</title>
        <authorList>
            <person name="Fritz-Laylin L.K."/>
            <person name="Prochnik S.E."/>
            <person name="Ginger M.L."/>
            <person name="Dacks J.B."/>
            <person name="Carpenter M.L."/>
            <person name="Field M.C."/>
            <person name="Kuo A."/>
            <person name="Paredez A."/>
            <person name="Chapman J."/>
            <person name="Pham J."/>
            <person name="Shu S."/>
            <person name="Neupane R."/>
            <person name="Cipriano M."/>
            <person name="Mancuso J."/>
            <person name="Tu H."/>
            <person name="Salamov A."/>
            <person name="Lindquist E."/>
            <person name="Shapiro H."/>
            <person name="Lucas S."/>
            <person name="Grigoriev I.V."/>
            <person name="Cande W.Z."/>
            <person name="Fulton C."/>
            <person name="Rokhsar D.S."/>
            <person name="Dawson S.C."/>
        </authorList>
    </citation>
    <scope>NUCLEOTIDE SEQUENCE [LARGE SCALE GENOMIC DNA]</scope>
    <source>
        <strain evidence="7 8">NEG-M</strain>
    </source>
</reference>
<dbReference type="OrthoDB" id="245697at2759"/>
<dbReference type="SMART" id="SM00325">
    <property type="entry name" value="RhoGEF"/>
    <property type="match status" value="1"/>
</dbReference>
<dbReference type="GO" id="GO:0035556">
    <property type="term" value="P:intracellular signal transduction"/>
    <property type="evidence" value="ECO:0007669"/>
    <property type="project" value="InterPro"/>
</dbReference>
<feature type="region of interest" description="Disordered" evidence="4">
    <location>
        <begin position="51"/>
        <end position="72"/>
    </location>
</feature>
<dbReference type="PANTHER" id="PTHR12673:SF263">
    <property type="entry name" value="PLECKSTRIN DOMAIN-CONTAINING PROTEIN"/>
    <property type="match status" value="1"/>
</dbReference>
<dbReference type="Proteomes" id="UP000006671">
    <property type="component" value="Unassembled WGS sequence"/>
</dbReference>
<dbReference type="EMBL" id="GG738919">
    <property type="protein sequence ID" value="EFC37339.1"/>
    <property type="molecule type" value="Genomic_DNA"/>
</dbReference>
<dbReference type="PROSITE" id="PS50010">
    <property type="entry name" value="DH_2"/>
    <property type="match status" value="1"/>
</dbReference>
<accession>D2W0R9</accession>
<dbReference type="PANTHER" id="PTHR12673">
    <property type="entry name" value="FACIOGENITAL DYSPLASIA PROTEIN"/>
    <property type="match status" value="1"/>
</dbReference>
<dbReference type="eggNOG" id="KOG4424">
    <property type="taxonomic scope" value="Eukaryota"/>
</dbReference>
<dbReference type="GeneID" id="8853730"/>
<dbReference type="InParanoid" id="D2W0R9"/>
<dbReference type="PROSITE" id="PS00741">
    <property type="entry name" value="DH_1"/>
    <property type="match status" value="1"/>
</dbReference>
<dbReference type="InterPro" id="IPR051092">
    <property type="entry name" value="FYVE_RhoGEF_PH"/>
</dbReference>
<evidence type="ECO:0000256" key="2">
    <source>
        <dbReference type="PROSITE-ProRule" id="PRU00192"/>
    </source>
</evidence>
<proteinExistence type="predicted"/>
<evidence type="ECO:0000256" key="4">
    <source>
        <dbReference type="SAM" id="MobiDB-lite"/>
    </source>
</evidence>
<keyword evidence="3" id="KW-0175">Coiled coil</keyword>
<dbReference type="GO" id="GO:0005085">
    <property type="term" value="F:guanyl-nucleotide exchange factor activity"/>
    <property type="evidence" value="ECO:0007669"/>
    <property type="project" value="InterPro"/>
</dbReference>
<dbReference type="GO" id="GO:0005737">
    <property type="term" value="C:cytoplasm"/>
    <property type="evidence" value="ECO:0007669"/>
    <property type="project" value="TreeGrafter"/>
</dbReference>
<evidence type="ECO:0000259" key="5">
    <source>
        <dbReference type="PROSITE" id="PS50002"/>
    </source>
</evidence>
<dbReference type="KEGG" id="ngr:NAEGRDRAFT_74957"/>